<comment type="caution">
    <text evidence="2">The sequence shown here is derived from an EMBL/GenBank/DDBJ whole genome shotgun (WGS) entry which is preliminary data.</text>
</comment>
<name>A0A2K0TVK3_TRIHA</name>
<accession>A0A2K0TVK3</accession>
<evidence type="ECO:0000313" key="3">
    <source>
        <dbReference type="Proteomes" id="UP000236290"/>
    </source>
</evidence>
<protein>
    <submittedName>
        <fullName evidence="2">Uncharacterized protein</fullName>
    </submittedName>
</protein>
<proteinExistence type="predicted"/>
<reference evidence="2 3" key="1">
    <citation type="submission" date="2017-02" db="EMBL/GenBank/DDBJ databases">
        <title>Genomes of Trichoderma spp. with biocontrol activity.</title>
        <authorList>
            <person name="Gardiner D."/>
            <person name="Kazan K."/>
            <person name="Vos C."/>
            <person name="Harvey P."/>
        </authorList>
    </citation>
    <scope>NUCLEOTIDE SEQUENCE [LARGE SCALE GENOMIC DNA]</scope>
    <source>
        <strain evidence="2 3">Tr1</strain>
    </source>
</reference>
<dbReference type="InterPro" id="IPR014710">
    <property type="entry name" value="RmlC-like_jellyroll"/>
</dbReference>
<dbReference type="EMBL" id="MTYI01000187">
    <property type="protein sequence ID" value="PNP49573.1"/>
    <property type="molecule type" value="Genomic_DNA"/>
</dbReference>
<dbReference type="AlphaFoldDB" id="A0A2K0TVK3"/>
<sequence>MQEFVLGIIDDQRLDTPLNDPKADFSPFAAFLNETMATHGPDKKHYQIMKTPDTTKPHGTE</sequence>
<feature type="region of interest" description="Disordered" evidence="1">
    <location>
        <begin position="42"/>
        <end position="61"/>
    </location>
</feature>
<evidence type="ECO:0000313" key="2">
    <source>
        <dbReference type="EMBL" id="PNP49573.1"/>
    </source>
</evidence>
<dbReference type="Gene3D" id="2.60.120.10">
    <property type="entry name" value="Jelly Rolls"/>
    <property type="match status" value="1"/>
</dbReference>
<dbReference type="Proteomes" id="UP000236290">
    <property type="component" value="Unassembled WGS sequence"/>
</dbReference>
<organism evidence="2 3">
    <name type="scientific">Trichoderma harzianum</name>
    <name type="common">Hypocrea lixii</name>
    <dbReference type="NCBI Taxonomy" id="5544"/>
    <lineage>
        <taxon>Eukaryota</taxon>
        <taxon>Fungi</taxon>
        <taxon>Dikarya</taxon>
        <taxon>Ascomycota</taxon>
        <taxon>Pezizomycotina</taxon>
        <taxon>Sordariomycetes</taxon>
        <taxon>Hypocreomycetidae</taxon>
        <taxon>Hypocreales</taxon>
        <taxon>Hypocreaceae</taxon>
        <taxon>Trichoderma</taxon>
    </lineage>
</organism>
<evidence type="ECO:0000256" key="1">
    <source>
        <dbReference type="SAM" id="MobiDB-lite"/>
    </source>
</evidence>
<gene>
    <name evidence="2" type="ORF">THARTR1_09895</name>
</gene>